<dbReference type="GO" id="GO:0005384">
    <property type="term" value="F:manganese ion transmembrane transporter activity"/>
    <property type="evidence" value="ECO:0007669"/>
    <property type="project" value="InterPro"/>
</dbReference>
<accession>A0A1F5EWK7</accession>
<comment type="caution">
    <text evidence="6">The sequence shown here is derived from an EMBL/GenBank/DDBJ whole genome shotgun (WGS) entry which is preliminary data.</text>
</comment>
<keyword evidence="3 5" id="KW-1133">Transmembrane helix</keyword>
<keyword evidence="4 5" id="KW-0472">Membrane</keyword>
<sequence>MRNQFPVRETIFGLEDSIVSTLGVVVGIAAGTDSRYIVLLSAIVVVVVESLSMGAGTYLSNKSQMEIERAQGKSGFLRDRKIVAKSVTDSVFMAVSYILGGLTSVLPFFFLSPRDAIIPSVLISVLTLFYVGFAKGKMARINPFKSGLEMSTISLTAAGLGFVVGKLASVYLMKP</sequence>
<dbReference type="CDD" id="cd01059">
    <property type="entry name" value="CCC1_like"/>
    <property type="match status" value="1"/>
</dbReference>
<feature type="transmembrane region" description="Helical" evidence="5">
    <location>
        <begin position="12"/>
        <end position="30"/>
    </location>
</feature>
<dbReference type="PANTHER" id="PTHR31851">
    <property type="entry name" value="FE(2+)/MN(2+) TRANSPORTER PCL1"/>
    <property type="match status" value="1"/>
</dbReference>
<feature type="transmembrane region" description="Helical" evidence="5">
    <location>
        <begin position="116"/>
        <end position="133"/>
    </location>
</feature>
<proteinExistence type="predicted"/>
<feature type="transmembrane region" description="Helical" evidence="5">
    <location>
        <begin position="153"/>
        <end position="173"/>
    </location>
</feature>
<evidence type="ECO:0000256" key="2">
    <source>
        <dbReference type="ARBA" id="ARBA00022692"/>
    </source>
</evidence>
<evidence type="ECO:0000256" key="4">
    <source>
        <dbReference type="ARBA" id="ARBA00023136"/>
    </source>
</evidence>
<feature type="transmembrane region" description="Helical" evidence="5">
    <location>
        <begin position="90"/>
        <end position="110"/>
    </location>
</feature>
<evidence type="ECO:0008006" key="8">
    <source>
        <dbReference type="Google" id="ProtNLM"/>
    </source>
</evidence>
<comment type="subcellular location">
    <subcellularLocation>
        <location evidence="1">Endomembrane system</location>
        <topology evidence="1">Multi-pass membrane protein</topology>
    </subcellularLocation>
</comment>
<dbReference type="GO" id="GO:0012505">
    <property type="term" value="C:endomembrane system"/>
    <property type="evidence" value="ECO:0007669"/>
    <property type="project" value="UniProtKB-SubCell"/>
</dbReference>
<dbReference type="AlphaFoldDB" id="A0A1F5EWK7"/>
<name>A0A1F5EWK7_9BACT</name>
<evidence type="ECO:0000256" key="1">
    <source>
        <dbReference type="ARBA" id="ARBA00004127"/>
    </source>
</evidence>
<keyword evidence="2 5" id="KW-0812">Transmembrane</keyword>
<dbReference type="Proteomes" id="UP000177390">
    <property type="component" value="Unassembled WGS sequence"/>
</dbReference>
<evidence type="ECO:0000313" key="7">
    <source>
        <dbReference type="Proteomes" id="UP000177390"/>
    </source>
</evidence>
<organism evidence="6 7">
    <name type="scientific">Candidatus Collierbacteria bacterium RIFCSPHIGHO2_02_FULL_49_10</name>
    <dbReference type="NCBI Taxonomy" id="1817723"/>
    <lineage>
        <taxon>Bacteria</taxon>
        <taxon>Candidatus Collieribacteriota</taxon>
    </lineage>
</organism>
<dbReference type="Pfam" id="PF01988">
    <property type="entry name" value="VIT1"/>
    <property type="match status" value="2"/>
</dbReference>
<evidence type="ECO:0000313" key="6">
    <source>
        <dbReference type="EMBL" id="OGD71740.1"/>
    </source>
</evidence>
<evidence type="ECO:0000256" key="3">
    <source>
        <dbReference type="ARBA" id="ARBA00022989"/>
    </source>
</evidence>
<dbReference type="GO" id="GO:0030026">
    <property type="term" value="P:intracellular manganese ion homeostasis"/>
    <property type="evidence" value="ECO:0007669"/>
    <property type="project" value="InterPro"/>
</dbReference>
<dbReference type="InterPro" id="IPR008217">
    <property type="entry name" value="Ccc1_fam"/>
</dbReference>
<protein>
    <recommendedName>
        <fullName evidence="8">VIT family protein</fullName>
    </recommendedName>
</protein>
<feature type="transmembrane region" description="Helical" evidence="5">
    <location>
        <begin position="36"/>
        <end position="59"/>
    </location>
</feature>
<evidence type="ECO:0000256" key="5">
    <source>
        <dbReference type="SAM" id="Phobius"/>
    </source>
</evidence>
<reference evidence="6 7" key="1">
    <citation type="journal article" date="2016" name="Nat. Commun.">
        <title>Thousands of microbial genomes shed light on interconnected biogeochemical processes in an aquifer system.</title>
        <authorList>
            <person name="Anantharaman K."/>
            <person name="Brown C.T."/>
            <person name="Hug L.A."/>
            <person name="Sharon I."/>
            <person name="Castelle C.J."/>
            <person name="Probst A.J."/>
            <person name="Thomas B.C."/>
            <person name="Singh A."/>
            <person name="Wilkins M.J."/>
            <person name="Karaoz U."/>
            <person name="Brodie E.L."/>
            <person name="Williams K.H."/>
            <person name="Hubbard S.S."/>
            <person name="Banfield J.F."/>
        </authorList>
    </citation>
    <scope>NUCLEOTIDE SEQUENCE [LARGE SCALE GENOMIC DNA]</scope>
</reference>
<dbReference type="EMBL" id="MFAH01000017">
    <property type="protein sequence ID" value="OGD71740.1"/>
    <property type="molecule type" value="Genomic_DNA"/>
</dbReference>
<gene>
    <name evidence="6" type="ORF">A3D09_03115</name>
</gene>